<evidence type="ECO:0000313" key="3">
    <source>
        <dbReference type="Proteomes" id="UP001228905"/>
    </source>
</evidence>
<dbReference type="Proteomes" id="UP001228905">
    <property type="component" value="Unassembled WGS sequence"/>
</dbReference>
<gene>
    <name evidence="2" type="ORF">QO010_000730</name>
</gene>
<comment type="caution">
    <text evidence="2">The sequence shown here is derived from an EMBL/GenBank/DDBJ whole genome shotgun (WGS) entry which is preliminary data.</text>
</comment>
<proteinExistence type="predicted"/>
<dbReference type="EMBL" id="JAUSVS010000001">
    <property type="protein sequence ID" value="MDQ0462982.1"/>
    <property type="molecule type" value="Genomic_DNA"/>
</dbReference>
<accession>A0ABU0ILU1</accession>
<evidence type="ECO:0000256" key="1">
    <source>
        <dbReference type="SAM" id="Phobius"/>
    </source>
</evidence>
<keyword evidence="1" id="KW-1133">Transmembrane helix</keyword>
<feature type="transmembrane region" description="Helical" evidence="1">
    <location>
        <begin position="12"/>
        <end position="30"/>
    </location>
</feature>
<dbReference type="RefSeq" id="WP_307346097.1">
    <property type="nucleotide sequence ID" value="NZ_JAUSVS010000001.1"/>
</dbReference>
<sequence>MINIPPVLLELVAALIFIEFATIVAAMFLFKRYLKTYQGGWPGLAKDILGYTTPMLILAVIGAVGFKFVQAGQFPNTPFLVGASLVAAICFVVINLPPIKAGRQRHLALVRARKARNRW</sequence>
<protein>
    <submittedName>
        <fullName evidence="2">Uncharacterized protein</fullName>
    </submittedName>
</protein>
<reference evidence="2 3" key="1">
    <citation type="submission" date="2023-07" db="EMBL/GenBank/DDBJ databases">
        <title>Genomic Encyclopedia of Type Strains, Phase IV (KMG-IV): sequencing the most valuable type-strain genomes for metagenomic binning, comparative biology and taxonomic classification.</title>
        <authorList>
            <person name="Goeker M."/>
        </authorList>
    </citation>
    <scope>NUCLEOTIDE SEQUENCE [LARGE SCALE GENOMIC DNA]</scope>
    <source>
        <strain evidence="2 3">DSM 18695</strain>
    </source>
</reference>
<organism evidence="2 3">
    <name type="scientific">Caulobacter ginsengisoli</name>
    <dbReference type="NCBI Taxonomy" id="400775"/>
    <lineage>
        <taxon>Bacteria</taxon>
        <taxon>Pseudomonadati</taxon>
        <taxon>Pseudomonadota</taxon>
        <taxon>Alphaproteobacteria</taxon>
        <taxon>Caulobacterales</taxon>
        <taxon>Caulobacteraceae</taxon>
        <taxon>Caulobacter</taxon>
    </lineage>
</organism>
<keyword evidence="3" id="KW-1185">Reference proteome</keyword>
<feature type="transmembrane region" description="Helical" evidence="1">
    <location>
        <begin position="77"/>
        <end position="96"/>
    </location>
</feature>
<evidence type="ECO:0000313" key="2">
    <source>
        <dbReference type="EMBL" id="MDQ0462982.1"/>
    </source>
</evidence>
<keyword evidence="1" id="KW-0472">Membrane</keyword>
<name>A0ABU0ILU1_9CAUL</name>
<keyword evidence="1" id="KW-0812">Transmembrane</keyword>
<feature type="transmembrane region" description="Helical" evidence="1">
    <location>
        <begin position="51"/>
        <end position="71"/>
    </location>
</feature>